<feature type="region of interest" description="Disordered" evidence="1">
    <location>
        <begin position="72"/>
        <end position="91"/>
    </location>
</feature>
<comment type="caution">
    <text evidence="3">The sequence shown here is derived from an EMBL/GenBank/DDBJ whole genome shotgun (WGS) entry which is preliminary data.</text>
</comment>
<feature type="transmembrane region" description="Helical" evidence="2">
    <location>
        <begin position="308"/>
        <end position="334"/>
    </location>
</feature>
<feature type="transmembrane region" description="Helical" evidence="2">
    <location>
        <begin position="99"/>
        <end position="120"/>
    </location>
</feature>
<keyword evidence="2" id="KW-1133">Transmembrane helix</keyword>
<evidence type="ECO:0000256" key="2">
    <source>
        <dbReference type="SAM" id="Phobius"/>
    </source>
</evidence>
<feature type="compositionally biased region" description="Low complexity" evidence="1">
    <location>
        <begin position="72"/>
        <end position="84"/>
    </location>
</feature>
<sequence>MSSPQTNVSPKTEMGPDFDARVIEAIQNLKAQQAIALNAFKASLLSTVRDTISHQNKEIEALKSDLEALRASSSRASPSGSISLQSPPPPRRGTHISQWWRLIFFTFALLPSLTSLFGYLTKNNHAAYISLVFWNFSAVCLEICVLTSPQRYKSKREKAKIVVLGLMFGLSPLLSSLTLLSSEHKQTKLISWFILGHGCSWIVVMPLSWLGLAKIYSNMSETKLSQSLLAIFKSQFGVLCTLLYVNATPLHCILKVSPNSGLNILDECGNPVFNTIWVSLAIFIAWHVGYVINPIIGRGALRWADIMAFNLSFIEGIQFVFCVTLAISAMVLFASIDPAGSGFDEFMQVFTILFLSSAGSLLALLGFEYIFLPVMRRIFRGGSEGSVRMTGGSSENGGLDFKETSGISLGVVF</sequence>
<evidence type="ECO:0000256" key="1">
    <source>
        <dbReference type="SAM" id="MobiDB-lite"/>
    </source>
</evidence>
<organism evidence="3 4">
    <name type="scientific">Triparma laevis f. inornata</name>
    <dbReference type="NCBI Taxonomy" id="1714386"/>
    <lineage>
        <taxon>Eukaryota</taxon>
        <taxon>Sar</taxon>
        <taxon>Stramenopiles</taxon>
        <taxon>Ochrophyta</taxon>
        <taxon>Bolidophyceae</taxon>
        <taxon>Parmales</taxon>
        <taxon>Triparmaceae</taxon>
        <taxon>Triparma</taxon>
    </lineage>
</organism>
<feature type="transmembrane region" description="Helical" evidence="2">
    <location>
        <begin position="346"/>
        <end position="371"/>
    </location>
</feature>
<feature type="transmembrane region" description="Helical" evidence="2">
    <location>
        <begin position="276"/>
        <end position="296"/>
    </location>
</feature>
<name>A0A9W7EH52_9STRA</name>
<feature type="transmembrane region" description="Helical" evidence="2">
    <location>
        <begin position="236"/>
        <end position="256"/>
    </location>
</feature>
<keyword evidence="2" id="KW-0812">Transmembrane</keyword>
<feature type="transmembrane region" description="Helical" evidence="2">
    <location>
        <begin position="161"/>
        <end position="180"/>
    </location>
</feature>
<dbReference type="EMBL" id="BLQM01000238">
    <property type="protein sequence ID" value="GMH77765.1"/>
    <property type="molecule type" value="Genomic_DNA"/>
</dbReference>
<evidence type="ECO:0000313" key="3">
    <source>
        <dbReference type="EMBL" id="GMH77765.1"/>
    </source>
</evidence>
<reference evidence="4" key="1">
    <citation type="journal article" date="2023" name="Commun. Biol.">
        <title>Genome analysis of Parmales, the sister group of diatoms, reveals the evolutionary specialization of diatoms from phago-mixotrophs to photoautotrophs.</title>
        <authorList>
            <person name="Ban H."/>
            <person name="Sato S."/>
            <person name="Yoshikawa S."/>
            <person name="Yamada K."/>
            <person name="Nakamura Y."/>
            <person name="Ichinomiya M."/>
            <person name="Sato N."/>
            <person name="Blanc-Mathieu R."/>
            <person name="Endo H."/>
            <person name="Kuwata A."/>
            <person name="Ogata H."/>
        </authorList>
    </citation>
    <scope>NUCLEOTIDE SEQUENCE [LARGE SCALE GENOMIC DNA]</scope>
</reference>
<dbReference type="AlphaFoldDB" id="A0A9W7EH52"/>
<evidence type="ECO:0000313" key="4">
    <source>
        <dbReference type="Proteomes" id="UP001162640"/>
    </source>
</evidence>
<feature type="transmembrane region" description="Helical" evidence="2">
    <location>
        <begin position="192"/>
        <end position="216"/>
    </location>
</feature>
<dbReference type="Proteomes" id="UP001162640">
    <property type="component" value="Unassembled WGS sequence"/>
</dbReference>
<keyword evidence="2" id="KW-0472">Membrane</keyword>
<accession>A0A9W7EH52</accession>
<feature type="transmembrane region" description="Helical" evidence="2">
    <location>
        <begin position="126"/>
        <end position="149"/>
    </location>
</feature>
<gene>
    <name evidence="3" type="ORF">TL16_g07523</name>
</gene>
<protein>
    <submittedName>
        <fullName evidence="3">Uncharacterized protein</fullName>
    </submittedName>
</protein>
<proteinExistence type="predicted"/>